<feature type="region of interest" description="Disordered" evidence="1">
    <location>
        <begin position="23"/>
        <end position="42"/>
    </location>
</feature>
<evidence type="ECO:0000256" key="1">
    <source>
        <dbReference type="SAM" id="MobiDB-lite"/>
    </source>
</evidence>
<proteinExistence type="predicted"/>
<evidence type="ECO:0000313" key="4">
    <source>
        <dbReference type="Proteomes" id="UP001251524"/>
    </source>
</evidence>
<feature type="compositionally biased region" description="Basic and acidic residues" evidence="1">
    <location>
        <begin position="33"/>
        <end position="42"/>
    </location>
</feature>
<dbReference type="RefSeq" id="WP_310057657.1">
    <property type="nucleotide sequence ID" value="NZ_JAVDVY010000001.1"/>
</dbReference>
<comment type="caution">
    <text evidence="3">The sequence shown here is derived from an EMBL/GenBank/DDBJ whole genome shotgun (WGS) entry which is preliminary data.</text>
</comment>
<accession>A0ABU1W6L7</accession>
<keyword evidence="2" id="KW-0812">Transmembrane</keyword>
<evidence type="ECO:0000313" key="3">
    <source>
        <dbReference type="EMBL" id="MDR7133242.1"/>
    </source>
</evidence>
<name>A0ABU1W6L7_9GAMM</name>
<organism evidence="3 4">
    <name type="scientific">Lysobacter niastensis</name>
    <dbReference type="NCBI Taxonomy" id="380629"/>
    <lineage>
        <taxon>Bacteria</taxon>
        <taxon>Pseudomonadati</taxon>
        <taxon>Pseudomonadota</taxon>
        <taxon>Gammaproteobacteria</taxon>
        <taxon>Lysobacterales</taxon>
        <taxon>Lysobacteraceae</taxon>
        <taxon>Lysobacter</taxon>
    </lineage>
</organism>
<evidence type="ECO:0008006" key="5">
    <source>
        <dbReference type="Google" id="ProtNLM"/>
    </source>
</evidence>
<sequence>MVGHPSVRGTGAAPLITPAVLMNASPHPTRPPYPHERFRTGPEPRRLARPQIAAHRLCAPLTTVFFGETAMATGSKIQTKPRWTTAALGTALGTALTLGGLLSVALAINPATPLEIDGNANDDAGGGTDWAAELPLNGPGETFIIDQVPPLGTETFFQGGGSKDDNNPTKWGNNTGTATNPNKNNITNAYAKAINVQFPASDQPGHPAVPHDHLIIYFGADRFDNEGDAALGFWFTQNEIKINGNGFTGDHTDKDILVQVDYVNGGARAEIQVFKWQGDGTGTHGSPKVLKELAFGGADGVTVCNAASPSAPANTACATTNEFEIDEFWAFVPNDPSPPNKMPARSFFEGGIDITTLIGPVCFSSFLAETRSSHSETAQLKDFALGNFDLCNVKVTKACDTTSPVYIPGTDLFKTEHVVTISNDGFGSVFDVQFQDNSITSTTQCDIIKIGNTVQNPTIPIGDNDDWKNVVNELAGGTSIPVRLMCLSPANSFANQVTVRASSTDNGTPIVADTDDTDTEDADNVAACHLDIQPLVDLTKDCKGLSINPTTFKPQVCATIKVTNPIASGQYLDVSSIKNYPGTGGVVGTGVNVTAAFQTANGGSLALPNNGLPVSFDICYEPTAADSGAGNPDGTLDPSKVKFSDTVEVVAIGRAADAEVKDSDDAFCKLCPECPACPTP</sequence>
<protein>
    <recommendedName>
        <fullName evidence="5">DUF11 domain-containing protein</fullName>
    </recommendedName>
</protein>
<evidence type="ECO:0000256" key="2">
    <source>
        <dbReference type="SAM" id="Phobius"/>
    </source>
</evidence>
<keyword evidence="2" id="KW-1133">Transmembrane helix</keyword>
<keyword evidence="2" id="KW-0472">Membrane</keyword>
<gene>
    <name evidence="3" type="ORF">J2X06_000426</name>
</gene>
<keyword evidence="4" id="KW-1185">Reference proteome</keyword>
<feature type="transmembrane region" description="Helical" evidence="2">
    <location>
        <begin position="86"/>
        <end position="108"/>
    </location>
</feature>
<dbReference type="EMBL" id="JAVDVY010000001">
    <property type="protein sequence ID" value="MDR7133242.1"/>
    <property type="molecule type" value="Genomic_DNA"/>
</dbReference>
<reference evidence="3 4" key="1">
    <citation type="submission" date="2023-07" db="EMBL/GenBank/DDBJ databases">
        <title>Sorghum-associated microbial communities from plants grown in Nebraska, USA.</title>
        <authorList>
            <person name="Schachtman D."/>
        </authorList>
    </citation>
    <scope>NUCLEOTIDE SEQUENCE [LARGE SCALE GENOMIC DNA]</scope>
    <source>
        <strain evidence="3 4">BE198</strain>
    </source>
</reference>
<dbReference type="Proteomes" id="UP001251524">
    <property type="component" value="Unassembled WGS sequence"/>
</dbReference>